<dbReference type="Proteomes" id="UP001529423">
    <property type="component" value="Unassembled WGS sequence"/>
</dbReference>
<evidence type="ECO:0000256" key="1">
    <source>
        <dbReference type="ARBA" id="ARBA00022741"/>
    </source>
</evidence>
<proteinExistence type="predicted"/>
<name>A0ABT7VR89_9LACO</name>
<dbReference type="RefSeq" id="WP_289561157.1">
    <property type="nucleotide sequence ID" value="NZ_JAUDEO010000059.1"/>
</dbReference>
<dbReference type="NCBIfam" id="TIGR01613">
    <property type="entry name" value="primase_Cterm"/>
    <property type="match status" value="1"/>
</dbReference>
<dbReference type="PANTHER" id="PTHR35372:SF2">
    <property type="entry name" value="SF3 HELICASE DOMAIN-CONTAINING PROTEIN"/>
    <property type="match status" value="1"/>
</dbReference>
<dbReference type="Gene3D" id="3.40.50.300">
    <property type="entry name" value="P-loop containing nucleotide triphosphate hydrolases"/>
    <property type="match status" value="1"/>
</dbReference>
<keyword evidence="3" id="KW-0347">Helicase</keyword>
<dbReference type="InterPro" id="IPR004968">
    <property type="entry name" value="DNA_primase/NTPase_C"/>
</dbReference>
<accession>A0ABT7VR89</accession>
<dbReference type="PROSITE" id="PS51206">
    <property type="entry name" value="SF3_HELICASE_1"/>
    <property type="match status" value="1"/>
</dbReference>
<dbReference type="Pfam" id="PF08706">
    <property type="entry name" value="D5_N"/>
    <property type="match status" value="1"/>
</dbReference>
<evidence type="ECO:0000313" key="7">
    <source>
        <dbReference type="Proteomes" id="UP001529423"/>
    </source>
</evidence>
<keyword evidence="7" id="KW-1185">Reference proteome</keyword>
<dbReference type="InterPro" id="IPR014015">
    <property type="entry name" value="Helicase_SF3_DNA-vir"/>
</dbReference>
<dbReference type="InterPro" id="IPR027417">
    <property type="entry name" value="P-loop_NTPase"/>
</dbReference>
<dbReference type="InterPro" id="IPR051620">
    <property type="entry name" value="ORF904-like_C"/>
</dbReference>
<organism evidence="6 7">
    <name type="scientific">Limosilactobacillus panis</name>
    <dbReference type="NCBI Taxonomy" id="47493"/>
    <lineage>
        <taxon>Bacteria</taxon>
        <taxon>Bacillati</taxon>
        <taxon>Bacillota</taxon>
        <taxon>Bacilli</taxon>
        <taxon>Lactobacillales</taxon>
        <taxon>Lactobacillaceae</taxon>
        <taxon>Limosilactobacillus</taxon>
    </lineage>
</organism>
<keyword evidence="4" id="KW-0067">ATP-binding</keyword>
<sequence length="480" mass="55454">MSKKRQALDTSNPAVKGLGLNALFRDLDQQRKQSIPSWAIKSKDGKHVYTTPPRLGQYLVDRLKLLYFKRGIKETLYIYDGKTGLWTPEPQQQIDRIVTQKLNSIDDWSSRKMKDTTTFILSSVKAADASYTIDSVIDPDKVHFANGVYSFSSDEILPHSPNNYFARGRNYSIKPTEQPTPNTDKWLLESVGPDGFQLLMQYIGYLFYRTNKTWQALVILLADGGDGKSTFFNWLDELIGDDNVSTQTLENLTSNKNRFALSRLVGMSLNYDADISNDLIQKPDQLKKVTGNDRIDVEEKGKAAYKVQLFTKLMFAANDLPAFTDNSRGFKRRAIIIPFHRIDDFNQRYSFKKIYDEIPKFAYKCIRAFWEVHQQDEIKTSPEMDRLKNEWTGANNHVQEFANDYCVIKKGAREKKVYVYQAYRTFCNDNGYKPLSSVQFKKELERLETEPRIYDKTAKIGNKAYKCYINIQLVKAEQSS</sequence>
<evidence type="ECO:0000256" key="2">
    <source>
        <dbReference type="ARBA" id="ARBA00022801"/>
    </source>
</evidence>
<dbReference type="Pfam" id="PF03288">
    <property type="entry name" value="Pox_D5"/>
    <property type="match status" value="1"/>
</dbReference>
<dbReference type="InterPro" id="IPR045455">
    <property type="entry name" value="NrS-1_pol-like_helicase"/>
</dbReference>
<dbReference type="SUPFAM" id="SSF52540">
    <property type="entry name" value="P-loop containing nucleoside triphosphate hydrolases"/>
    <property type="match status" value="1"/>
</dbReference>
<feature type="domain" description="SF3 helicase" evidence="5">
    <location>
        <begin position="194"/>
        <end position="352"/>
    </location>
</feature>
<gene>
    <name evidence="6" type="ORF">QUW46_08240</name>
</gene>
<dbReference type="SMART" id="SM00885">
    <property type="entry name" value="D5_N"/>
    <property type="match status" value="1"/>
</dbReference>
<evidence type="ECO:0000313" key="6">
    <source>
        <dbReference type="EMBL" id="MDM8334554.1"/>
    </source>
</evidence>
<evidence type="ECO:0000256" key="4">
    <source>
        <dbReference type="ARBA" id="ARBA00022840"/>
    </source>
</evidence>
<comment type="caution">
    <text evidence="6">The sequence shown here is derived from an EMBL/GenBank/DDBJ whole genome shotgun (WGS) entry which is preliminary data.</text>
</comment>
<keyword evidence="1" id="KW-0547">Nucleotide-binding</keyword>
<keyword evidence="2" id="KW-0378">Hydrolase</keyword>
<reference evidence="7" key="1">
    <citation type="submission" date="2023-06" db="EMBL/GenBank/DDBJ databases">
        <title>Identification and characterization of horizontal gene transfer across gut microbiota members of farm animals based on homology search.</title>
        <authorList>
            <person name="Zeman M."/>
            <person name="Kubasova T."/>
            <person name="Jahodarova E."/>
            <person name="Nykrynova M."/>
            <person name="Rychlik I."/>
        </authorList>
    </citation>
    <scope>NUCLEOTIDE SEQUENCE [LARGE SCALE GENOMIC DNA]</scope>
    <source>
        <strain evidence="7">105_WCHN</strain>
    </source>
</reference>
<dbReference type="InterPro" id="IPR006500">
    <property type="entry name" value="Helicase_put_C_phage/plasmid"/>
</dbReference>
<dbReference type="PANTHER" id="PTHR35372">
    <property type="entry name" value="ATP BINDING PROTEIN-RELATED"/>
    <property type="match status" value="1"/>
</dbReference>
<dbReference type="Pfam" id="PF19263">
    <property type="entry name" value="DUF5906"/>
    <property type="match status" value="1"/>
</dbReference>
<dbReference type="EMBL" id="JAUDEO010000059">
    <property type="protein sequence ID" value="MDM8334554.1"/>
    <property type="molecule type" value="Genomic_DNA"/>
</dbReference>
<protein>
    <submittedName>
        <fullName evidence="6">Phage/plasmid primase, P4 family</fullName>
    </submittedName>
</protein>
<reference evidence="6 7" key="2">
    <citation type="submission" date="2023-06" db="EMBL/GenBank/DDBJ databases">
        <title>Identification and characterization of horizontal gene transfer across gut microbiota members of farm animals based on homology search.</title>
        <authorList>
            <person name="Schwarzerova J."/>
            <person name="Nykrynova M."/>
            <person name="Jureckova K."/>
            <person name="Cejkova D."/>
            <person name="Rychlik I."/>
        </authorList>
    </citation>
    <scope>NUCLEOTIDE SEQUENCE [LARGE SCALE GENOMIC DNA]</scope>
    <source>
        <strain evidence="6 7">105_WCHN</strain>
    </source>
</reference>
<dbReference type="InterPro" id="IPR014818">
    <property type="entry name" value="Phage/plasmid_primase_P4_C"/>
</dbReference>
<evidence type="ECO:0000256" key="3">
    <source>
        <dbReference type="ARBA" id="ARBA00022806"/>
    </source>
</evidence>
<evidence type="ECO:0000259" key="5">
    <source>
        <dbReference type="PROSITE" id="PS51206"/>
    </source>
</evidence>